<reference evidence="9" key="2">
    <citation type="submission" date="2020-09" db="EMBL/GenBank/DDBJ databases">
        <authorList>
            <person name="Sun Q."/>
            <person name="Kim S."/>
        </authorList>
    </citation>
    <scope>NUCLEOTIDE SEQUENCE</scope>
    <source>
        <strain evidence="9">KCTC 42097</strain>
    </source>
</reference>
<evidence type="ECO:0000256" key="2">
    <source>
        <dbReference type="ARBA" id="ARBA00009045"/>
    </source>
</evidence>
<evidence type="ECO:0000259" key="8">
    <source>
        <dbReference type="Pfam" id="PF01694"/>
    </source>
</evidence>
<protein>
    <submittedName>
        <fullName evidence="9">Rhomboid family intramembrane serine protease</fullName>
    </submittedName>
</protein>
<evidence type="ECO:0000256" key="7">
    <source>
        <dbReference type="SAM" id="Phobius"/>
    </source>
</evidence>
<dbReference type="Pfam" id="PF01694">
    <property type="entry name" value="Rhomboid"/>
    <property type="match status" value="1"/>
</dbReference>
<sequence length="257" mass="28241">MFIPLHDANRLQHIKLQYMTLALMGINIAIYLLTTVPGSYEMAAAISFGFIPAVVNDIADLPPGFDLIPHQLSYVTYAFLHGNLMHLAGNMLFLWVFGDNVEDAMGHVRYLVFYILCAVGGAILHGLVIPESQMPLIGASGAIAGIVTAYLVLHPRVKIWVLAFGRIPLRIPAWFVLAGWIAWQFGMFFIGGDDEISWAAHIGGIVTGGILVWLLRRRDVPLLDRRIETPRSVAIDASLPAAAIEDTSAWRGPWSKG</sequence>
<keyword evidence="10" id="KW-1185">Reference proteome</keyword>
<dbReference type="EMBL" id="BMZO01000009">
    <property type="protein sequence ID" value="GHC76263.1"/>
    <property type="molecule type" value="Genomic_DNA"/>
</dbReference>
<dbReference type="PANTHER" id="PTHR43731:SF14">
    <property type="entry name" value="PRESENILIN-ASSOCIATED RHOMBOID-LIKE PROTEIN, MITOCHONDRIAL"/>
    <property type="match status" value="1"/>
</dbReference>
<proteinExistence type="inferred from homology"/>
<evidence type="ECO:0000313" key="9">
    <source>
        <dbReference type="EMBL" id="GHC76263.1"/>
    </source>
</evidence>
<organism evidence="9 10">
    <name type="scientific">Limoniibacter endophyticus</name>
    <dbReference type="NCBI Taxonomy" id="1565040"/>
    <lineage>
        <taxon>Bacteria</taxon>
        <taxon>Pseudomonadati</taxon>
        <taxon>Pseudomonadota</taxon>
        <taxon>Alphaproteobacteria</taxon>
        <taxon>Hyphomicrobiales</taxon>
        <taxon>Bartonellaceae</taxon>
        <taxon>Limoniibacter</taxon>
    </lineage>
</organism>
<evidence type="ECO:0000256" key="6">
    <source>
        <dbReference type="ARBA" id="ARBA00023136"/>
    </source>
</evidence>
<dbReference type="InterPro" id="IPR050925">
    <property type="entry name" value="Rhomboid_protease_S54"/>
</dbReference>
<feature type="transmembrane region" description="Helical" evidence="7">
    <location>
        <begin position="21"/>
        <end position="54"/>
    </location>
</feature>
<dbReference type="InterPro" id="IPR035952">
    <property type="entry name" value="Rhomboid-like_sf"/>
</dbReference>
<evidence type="ECO:0000256" key="1">
    <source>
        <dbReference type="ARBA" id="ARBA00004141"/>
    </source>
</evidence>
<evidence type="ECO:0000256" key="5">
    <source>
        <dbReference type="ARBA" id="ARBA00022989"/>
    </source>
</evidence>
<name>A0A8J3DQ98_9HYPH</name>
<feature type="transmembrane region" description="Helical" evidence="7">
    <location>
        <begin position="110"/>
        <end position="128"/>
    </location>
</feature>
<feature type="transmembrane region" description="Helical" evidence="7">
    <location>
        <begin position="134"/>
        <end position="153"/>
    </location>
</feature>
<feature type="transmembrane region" description="Helical" evidence="7">
    <location>
        <begin position="74"/>
        <end position="98"/>
    </location>
</feature>
<comment type="similarity">
    <text evidence="2">Belongs to the peptidase S54 family.</text>
</comment>
<keyword evidence="4" id="KW-0378">Hydrolase</keyword>
<dbReference type="AlphaFoldDB" id="A0A8J3DQ98"/>
<dbReference type="RefSeq" id="WP_189491073.1">
    <property type="nucleotide sequence ID" value="NZ_BMZO01000009.1"/>
</dbReference>
<feature type="domain" description="Peptidase S54 rhomboid" evidence="8">
    <location>
        <begin position="73"/>
        <end position="217"/>
    </location>
</feature>
<keyword evidence="9" id="KW-0645">Protease</keyword>
<dbReference type="GO" id="GO:0004252">
    <property type="term" value="F:serine-type endopeptidase activity"/>
    <property type="evidence" value="ECO:0007669"/>
    <property type="project" value="InterPro"/>
</dbReference>
<dbReference type="GO" id="GO:0006508">
    <property type="term" value="P:proteolysis"/>
    <property type="evidence" value="ECO:0007669"/>
    <property type="project" value="UniProtKB-KW"/>
</dbReference>
<dbReference type="Gene3D" id="1.20.1540.10">
    <property type="entry name" value="Rhomboid-like"/>
    <property type="match status" value="1"/>
</dbReference>
<dbReference type="PANTHER" id="PTHR43731">
    <property type="entry name" value="RHOMBOID PROTEASE"/>
    <property type="match status" value="1"/>
</dbReference>
<dbReference type="GO" id="GO:0016020">
    <property type="term" value="C:membrane"/>
    <property type="evidence" value="ECO:0007669"/>
    <property type="project" value="UniProtKB-SubCell"/>
</dbReference>
<comment type="caution">
    <text evidence="9">The sequence shown here is derived from an EMBL/GenBank/DDBJ whole genome shotgun (WGS) entry which is preliminary data.</text>
</comment>
<dbReference type="Proteomes" id="UP000641137">
    <property type="component" value="Unassembled WGS sequence"/>
</dbReference>
<keyword evidence="5 7" id="KW-1133">Transmembrane helix</keyword>
<comment type="subcellular location">
    <subcellularLocation>
        <location evidence="1">Membrane</location>
        <topology evidence="1">Multi-pass membrane protein</topology>
    </subcellularLocation>
</comment>
<keyword evidence="6 7" id="KW-0472">Membrane</keyword>
<evidence type="ECO:0000256" key="3">
    <source>
        <dbReference type="ARBA" id="ARBA00022692"/>
    </source>
</evidence>
<gene>
    <name evidence="9" type="ORF">GCM10010136_26800</name>
</gene>
<feature type="transmembrane region" description="Helical" evidence="7">
    <location>
        <begin position="173"/>
        <end position="190"/>
    </location>
</feature>
<dbReference type="SUPFAM" id="SSF144091">
    <property type="entry name" value="Rhomboid-like"/>
    <property type="match status" value="1"/>
</dbReference>
<evidence type="ECO:0000256" key="4">
    <source>
        <dbReference type="ARBA" id="ARBA00022801"/>
    </source>
</evidence>
<dbReference type="InterPro" id="IPR022764">
    <property type="entry name" value="Peptidase_S54_rhomboid_dom"/>
</dbReference>
<feature type="transmembrane region" description="Helical" evidence="7">
    <location>
        <begin position="196"/>
        <end position="215"/>
    </location>
</feature>
<accession>A0A8J3DQ98</accession>
<keyword evidence="3 7" id="KW-0812">Transmembrane</keyword>
<reference evidence="9" key="1">
    <citation type="journal article" date="2014" name="Int. J. Syst. Evol. Microbiol.">
        <title>Complete genome sequence of Corynebacterium casei LMG S-19264T (=DSM 44701T), isolated from a smear-ripened cheese.</title>
        <authorList>
            <consortium name="US DOE Joint Genome Institute (JGI-PGF)"/>
            <person name="Walter F."/>
            <person name="Albersmeier A."/>
            <person name="Kalinowski J."/>
            <person name="Ruckert C."/>
        </authorList>
    </citation>
    <scope>NUCLEOTIDE SEQUENCE</scope>
    <source>
        <strain evidence="9">KCTC 42097</strain>
    </source>
</reference>
<evidence type="ECO:0000313" key="10">
    <source>
        <dbReference type="Proteomes" id="UP000641137"/>
    </source>
</evidence>